<evidence type="ECO:0000313" key="1">
    <source>
        <dbReference type="EMBL" id="KAG0433334.1"/>
    </source>
</evidence>
<accession>A0AC60QJ52</accession>
<protein>
    <submittedName>
        <fullName evidence="1">Uncharacterized protein</fullName>
    </submittedName>
</protein>
<dbReference type="EMBL" id="JABSTQ010009069">
    <property type="protein sequence ID" value="KAG0433334.1"/>
    <property type="molecule type" value="Genomic_DNA"/>
</dbReference>
<keyword evidence="2" id="KW-1185">Reference proteome</keyword>
<evidence type="ECO:0000313" key="2">
    <source>
        <dbReference type="Proteomes" id="UP000805193"/>
    </source>
</evidence>
<dbReference type="Proteomes" id="UP000805193">
    <property type="component" value="Unassembled WGS sequence"/>
</dbReference>
<organism evidence="1 2">
    <name type="scientific">Ixodes persulcatus</name>
    <name type="common">Taiga tick</name>
    <dbReference type="NCBI Taxonomy" id="34615"/>
    <lineage>
        <taxon>Eukaryota</taxon>
        <taxon>Metazoa</taxon>
        <taxon>Ecdysozoa</taxon>
        <taxon>Arthropoda</taxon>
        <taxon>Chelicerata</taxon>
        <taxon>Arachnida</taxon>
        <taxon>Acari</taxon>
        <taxon>Parasitiformes</taxon>
        <taxon>Ixodida</taxon>
        <taxon>Ixodoidea</taxon>
        <taxon>Ixodidae</taxon>
        <taxon>Ixodinae</taxon>
        <taxon>Ixodes</taxon>
    </lineage>
</organism>
<name>A0AC60QJ52_IXOPE</name>
<sequence>MESLRVLQELASAGAYQMNHVWMLWLHSPAAKQRLVEAKDLRVKGGRCLVFDPVSMKVRVKLHWVPYHVPNCQVRKELERFGKVADISRDHFRENGFENVQTNTRIVRMKLKDGINVDDMTQEIRVEGCKVLVLVPGRAPLCLRCRRKGHIRRACCVPQCTECHQLGLKGTDFAHERKDLEANDWQMDEAEADAATGEMGPQTSKK</sequence>
<gene>
    <name evidence="1" type="ORF">HPB47_020018</name>
</gene>
<proteinExistence type="predicted"/>
<reference evidence="1 2" key="1">
    <citation type="journal article" date="2020" name="Cell">
        <title>Large-Scale Comparative Analyses of Tick Genomes Elucidate Their Genetic Diversity and Vector Capacities.</title>
        <authorList>
            <consortium name="Tick Genome and Microbiome Consortium (TIGMIC)"/>
            <person name="Jia N."/>
            <person name="Wang J."/>
            <person name="Shi W."/>
            <person name="Du L."/>
            <person name="Sun Y."/>
            <person name="Zhan W."/>
            <person name="Jiang J.F."/>
            <person name="Wang Q."/>
            <person name="Zhang B."/>
            <person name="Ji P."/>
            <person name="Bell-Sakyi L."/>
            <person name="Cui X.M."/>
            <person name="Yuan T.T."/>
            <person name="Jiang B.G."/>
            <person name="Yang W.F."/>
            <person name="Lam T.T."/>
            <person name="Chang Q.C."/>
            <person name="Ding S.J."/>
            <person name="Wang X.J."/>
            <person name="Zhu J.G."/>
            <person name="Ruan X.D."/>
            <person name="Zhao L."/>
            <person name="Wei J.T."/>
            <person name="Ye R.Z."/>
            <person name="Que T.C."/>
            <person name="Du C.H."/>
            <person name="Zhou Y.H."/>
            <person name="Cheng J.X."/>
            <person name="Dai P.F."/>
            <person name="Guo W.B."/>
            <person name="Han X.H."/>
            <person name="Huang E.J."/>
            <person name="Li L.F."/>
            <person name="Wei W."/>
            <person name="Gao Y.C."/>
            <person name="Liu J.Z."/>
            <person name="Shao H.Z."/>
            <person name="Wang X."/>
            <person name="Wang C.C."/>
            <person name="Yang T.C."/>
            <person name="Huo Q.B."/>
            <person name="Li W."/>
            <person name="Chen H.Y."/>
            <person name="Chen S.E."/>
            <person name="Zhou L.G."/>
            <person name="Ni X.B."/>
            <person name="Tian J.H."/>
            <person name="Sheng Y."/>
            <person name="Liu T."/>
            <person name="Pan Y.S."/>
            <person name="Xia L.Y."/>
            <person name="Li J."/>
            <person name="Zhao F."/>
            <person name="Cao W.C."/>
        </authorList>
    </citation>
    <scope>NUCLEOTIDE SEQUENCE [LARGE SCALE GENOMIC DNA]</scope>
    <source>
        <strain evidence="1">Iper-2018</strain>
    </source>
</reference>
<comment type="caution">
    <text evidence="1">The sequence shown here is derived from an EMBL/GenBank/DDBJ whole genome shotgun (WGS) entry which is preliminary data.</text>
</comment>